<evidence type="ECO:0000313" key="3">
    <source>
        <dbReference type="Proteomes" id="UP000306196"/>
    </source>
</evidence>
<accession>A0A5R8KIY9</accession>
<dbReference type="PIRSF" id="PIRSF005522">
    <property type="entry name" value="UCP005522"/>
    <property type="match status" value="1"/>
</dbReference>
<dbReference type="InterPro" id="IPR016450">
    <property type="entry name" value="UCP005522"/>
</dbReference>
<dbReference type="OrthoDB" id="9803842at2"/>
<dbReference type="PANTHER" id="PTHR34595:SF7">
    <property type="entry name" value="SLL1039 PROTEIN"/>
    <property type="match status" value="1"/>
</dbReference>
<keyword evidence="3" id="KW-1185">Reference proteome</keyword>
<protein>
    <submittedName>
        <fullName evidence="2">Circularly permuted type 2 ATP-grasp protein</fullName>
    </submittedName>
</protein>
<dbReference type="AlphaFoldDB" id="A0A5R8KIY9"/>
<dbReference type="RefSeq" id="WP_138084652.1">
    <property type="nucleotide sequence ID" value="NZ_VAUV01000002.1"/>
</dbReference>
<dbReference type="PANTHER" id="PTHR34595">
    <property type="entry name" value="BLR5612 PROTEIN"/>
    <property type="match status" value="1"/>
</dbReference>
<evidence type="ECO:0000313" key="2">
    <source>
        <dbReference type="EMBL" id="TLD72296.1"/>
    </source>
</evidence>
<sequence length="482" mass="54444">MVLDNYLTEDFFDEMFNDGRLVRPHYKRVLDRMQSLDTEEYHRRQTAVDLSFMRSGVTFTVYNDNEGTERIFPFDLMPRVIPADEWAIVEKGLIQRITALNLFLHDLYHEQKILKDRIIPPHYINGAKHFRREFMGCNVAKDIYVHICGTDLIRGRDGGYLVLEDNLRCPSGASYMLENRTALKRAFPNLYQSANVHPVDDYPNQLRNVLQFVAPDNLGSDDGPNVVLLTPGVYNSAYFEHAFLARQMGIPIVEGRDLVVRDAKVYMRTTAGLMPVDVIYRRIDDDFLDPSVFRPDSLLGVPGLIHACRSGNVTLANAVGTGIADDKVIYYFVPKIIKYYLGEDPILPNVETYLASEPSDRAFILDNLAKLVVKSANEAGGYGMLMGPWASSEEIETFRKNIIADPRNFIAQPPISLSRHPTWCGEDFEGRHVDLRPYILYGDKISVTPGGLTRVALRKGSLVVNSSQGGGSKDTWVLRDNG</sequence>
<dbReference type="InterPro" id="IPR051680">
    <property type="entry name" value="ATP-dep_Glu-Cys_Ligase-2"/>
</dbReference>
<reference evidence="2 3" key="1">
    <citation type="submission" date="2019-05" db="EMBL/GenBank/DDBJ databases">
        <title>Verrucobacter flavum gen. nov., sp. nov. a new member of the family Verrucomicrobiaceae.</title>
        <authorList>
            <person name="Szuroczki S."/>
            <person name="Abbaszade G."/>
            <person name="Szabo A."/>
            <person name="Felfoldi T."/>
            <person name="Schumann P."/>
            <person name="Boka K."/>
            <person name="Keki Z."/>
            <person name="Toumi M."/>
            <person name="Toth E."/>
        </authorList>
    </citation>
    <scope>NUCLEOTIDE SEQUENCE [LARGE SCALE GENOMIC DNA]</scope>
    <source>
        <strain evidence="2 3">MG-N-17</strain>
    </source>
</reference>
<dbReference type="Gene3D" id="3.30.1490.270">
    <property type="match status" value="1"/>
</dbReference>
<dbReference type="Pfam" id="PF14403">
    <property type="entry name" value="CP_ATPgrasp_2"/>
    <property type="match status" value="1"/>
</dbReference>
<dbReference type="Gene3D" id="3.40.50.11290">
    <property type="match status" value="1"/>
</dbReference>
<evidence type="ECO:0000259" key="1">
    <source>
        <dbReference type="Pfam" id="PF14403"/>
    </source>
</evidence>
<proteinExistence type="predicted"/>
<gene>
    <name evidence="2" type="ORF">FEM03_02775</name>
</gene>
<comment type="caution">
    <text evidence="2">The sequence shown here is derived from an EMBL/GenBank/DDBJ whole genome shotgun (WGS) entry which is preliminary data.</text>
</comment>
<dbReference type="EMBL" id="VAUV01000002">
    <property type="protein sequence ID" value="TLD72296.1"/>
    <property type="molecule type" value="Genomic_DNA"/>
</dbReference>
<dbReference type="Proteomes" id="UP000306196">
    <property type="component" value="Unassembled WGS sequence"/>
</dbReference>
<organism evidence="2 3">
    <name type="scientific">Phragmitibacter flavus</name>
    <dbReference type="NCBI Taxonomy" id="2576071"/>
    <lineage>
        <taxon>Bacteria</taxon>
        <taxon>Pseudomonadati</taxon>
        <taxon>Verrucomicrobiota</taxon>
        <taxon>Verrucomicrobiia</taxon>
        <taxon>Verrucomicrobiales</taxon>
        <taxon>Verrucomicrobiaceae</taxon>
        <taxon>Phragmitibacter</taxon>
    </lineage>
</organism>
<name>A0A5R8KIY9_9BACT</name>
<dbReference type="InterPro" id="IPR025841">
    <property type="entry name" value="CP_ATPgrasp_2"/>
</dbReference>
<dbReference type="SUPFAM" id="SSF56059">
    <property type="entry name" value="Glutathione synthetase ATP-binding domain-like"/>
    <property type="match status" value="1"/>
</dbReference>
<feature type="domain" description="Circularly permuted ATP-grasp type 2" evidence="1">
    <location>
        <begin position="78"/>
        <end position="456"/>
    </location>
</feature>